<keyword evidence="6 11" id="KW-0798">TonB box</keyword>
<evidence type="ECO:0000256" key="6">
    <source>
        <dbReference type="ARBA" id="ARBA00023077"/>
    </source>
</evidence>
<evidence type="ECO:0000256" key="2">
    <source>
        <dbReference type="ARBA" id="ARBA00022448"/>
    </source>
</evidence>
<proteinExistence type="inferred from homology"/>
<evidence type="ECO:0000259" key="12">
    <source>
        <dbReference type="Pfam" id="PF00593"/>
    </source>
</evidence>
<dbReference type="InterPro" id="IPR039426">
    <property type="entry name" value="TonB-dep_rcpt-like"/>
</dbReference>
<keyword evidence="7 10" id="KW-0472">Membrane</keyword>
<name>A0A1T4NNZ7_9HYPH</name>
<dbReference type="GO" id="GO:0009279">
    <property type="term" value="C:cell outer membrane"/>
    <property type="evidence" value="ECO:0007669"/>
    <property type="project" value="UniProtKB-SubCell"/>
</dbReference>
<evidence type="ECO:0000256" key="11">
    <source>
        <dbReference type="RuleBase" id="RU003357"/>
    </source>
</evidence>
<evidence type="ECO:0000313" key="15">
    <source>
        <dbReference type="Proteomes" id="UP000190092"/>
    </source>
</evidence>
<dbReference type="PANTHER" id="PTHR30069:SF29">
    <property type="entry name" value="HEMOGLOBIN AND HEMOGLOBIN-HAPTOGLOBIN-BINDING PROTEIN 1-RELATED"/>
    <property type="match status" value="1"/>
</dbReference>
<dbReference type="InterPro" id="IPR000531">
    <property type="entry name" value="Beta-barrel_TonB"/>
</dbReference>
<keyword evidence="5" id="KW-0732">Signal</keyword>
<dbReference type="Gene3D" id="2.40.170.20">
    <property type="entry name" value="TonB-dependent receptor, beta-barrel domain"/>
    <property type="match status" value="1"/>
</dbReference>
<evidence type="ECO:0000256" key="4">
    <source>
        <dbReference type="ARBA" id="ARBA00022692"/>
    </source>
</evidence>
<sequence>MVTAGRGSDLEKLDVSTTVLTRQEVQAMPETGVDQILNRIPGIWTYTVPTGQLHPTGQPVSIRGFGTTTTINTLVMMDGVPINDPYFRTVDWSRIPKDSVERVEVIRGGGATSLWGNMAMGGVINIVTRQPSKTGAEADVSYGSYNTTNANVGATAAFNDNLKAGVSYNHAQSSGYNLTPAQYQNANLVPTASKADNVDFTLHFDSGSNLKLFTKAYFHQAYEDGWVWSLSHNNWSSYRLLLGGSYTIDDKSSVAFSAWAGGGVYGTINTANGSYTLNNIGATNQYVSQKETAPNADQGGSVFYQFEIGSLKDIKIGVDARRMVISDYNNLYSSATSAPTTFVANGEHRLQGVFGQGTYHFSGVPLEVTIGLRGDFYQALNASVQTVNSGANLPIANSSASSFDPRVGLKFYMTDDLVVRGAVYRNFSAPGMNQMYRSFAGGTTYTTVNPNLQPMTNVGEEIGVDFKWRGFNLSMTYFNNNLDNFIDLITICSANATCASPYVMAAGLGSSFTTVRQYQNVGSATFQGIEIIGGWQPFKELQLTAGFTNTTAYLTSSNFPAIDRTGVQLGQVPTWTVTATAEWRPVPEVALTASLRSFPAYWNDTGHTQLNQGATIIDVGASYSPIKNVDLYASVQNLTNFQYLAMGYTTTTFEGPTVNATAIPTMGMPLTVIAGLRAKF</sequence>
<dbReference type="PROSITE" id="PS52016">
    <property type="entry name" value="TONB_DEPENDENT_REC_3"/>
    <property type="match status" value="1"/>
</dbReference>
<dbReference type="GO" id="GO:0044718">
    <property type="term" value="P:siderophore transmembrane transport"/>
    <property type="evidence" value="ECO:0007669"/>
    <property type="project" value="TreeGrafter"/>
</dbReference>
<accession>A0A1T4NNZ7</accession>
<dbReference type="Gene3D" id="2.170.130.10">
    <property type="entry name" value="TonB-dependent receptor, plug domain"/>
    <property type="match status" value="1"/>
</dbReference>
<reference evidence="15" key="1">
    <citation type="submission" date="2017-02" db="EMBL/GenBank/DDBJ databases">
        <authorList>
            <person name="Varghese N."/>
            <person name="Submissions S."/>
        </authorList>
    </citation>
    <scope>NUCLEOTIDE SEQUENCE [LARGE SCALE GENOMIC DNA]</scope>
    <source>
        <strain evidence="15">ATCC 27094</strain>
    </source>
</reference>
<dbReference type="InterPro" id="IPR012910">
    <property type="entry name" value="Plug_dom"/>
</dbReference>
<dbReference type="GO" id="GO:0015344">
    <property type="term" value="F:siderophore uptake transmembrane transporter activity"/>
    <property type="evidence" value="ECO:0007669"/>
    <property type="project" value="TreeGrafter"/>
</dbReference>
<evidence type="ECO:0000256" key="9">
    <source>
        <dbReference type="ARBA" id="ARBA00023237"/>
    </source>
</evidence>
<keyword evidence="4 10" id="KW-0812">Transmembrane</keyword>
<evidence type="ECO:0000256" key="1">
    <source>
        <dbReference type="ARBA" id="ARBA00004571"/>
    </source>
</evidence>
<evidence type="ECO:0000256" key="8">
    <source>
        <dbReference type="ARBA" id="ARBA00023170"/>
    </source>
</evidence>
<keyword evidence="8 14" id="KW-0675">Receptor</keyword>
<dbReference type="AlphaFoldDB" id="A0A1T4NNZ7"/>
<keyword evidence="2 10" id="KW-0813">Transport</keyword>
<organism evidence="14 15">
    <name type="scientific">Enhydrobacter aerosaccus</name>
    <dbReference type="NCBI Taxonomy" id="225324"/>
    <lineage>
        <taxon>Bacteria</taxon>
        <taxon>Pseudomonadati</taxon>
        <taxon>Pseudomonadota</taxon>
        <taxon>Alphaproteobacteria</taxon>
        <taxon>Hyphomicrobiales</taxon>
        <taxon>Enhydrobacter</taxon>
    </lineage>
</organism>
<evidence type="ECO:0000256" key="5">
    <source>
        <dbReference type="ARBA" id="ARBA00022729"/>
    </source>
</evidence>
<evidence type="ECO:0000259" key="13">
    <source>
        <dbReference type="Pfam" id="PF07715"/>
    </source>
</evidence>
<dbReference type="PANTHER" id="PTHR30069">
    <property type="entry name" value="TONB-DEPENDENT OUTER MEMBRANE RECEPTOR"/>
    <property type="match status" value="1"/>
</dbReference>
<dbReference type="STRING" id="225324.SAMN02745126_02372"/>
<dbReference type="Proteomes" id="UP000190092">
    <property type="component" value="Unassembled WGS sequence"/>
</dbReference>
<feature type="domain" description="TonB-dependent receptor-like beta-barrel" evidence="12">
    <location>
        <begin position="198"/>
        <end position="638"/>
    </location>
</feature>
<evidence type="ECO:0000256" key="10">
    <source>
        <dbReference type="PROSITE-ProRule" id="PRU01360"/>
    </source>
</evidence>
<dbReference type="InterPro" id="IPR037066">
    <property type="entry name" value="Plug_dom_sf"/>
</dbReference>
<dbReference type="SUPFAM" id="SSF56935">
    <property type="entry name" value="Porins"/>
    <property type="match status" value="1"/>
</dbReference>
<keyword evidence="9 10" id="KW-0998">Cell outer membrane</keyword>
<keyword evidence="3 10" id="KW-1134">Transmembrane beta strand</keyword>
<evidence type="ECO:0000256" key="7">
    <source>
        <dbReference type="ARBA" id="ARBA00023136"/>
    </source>
</evidence>
<dbReference type="EMBL" id="FUWJ01000002">
    <property type="protein sequence ID" value="SJZ80797.1"/>
    <property type="molecule type" value="Genomic_DNA"/>
</dbReference>
<comment type="subcellular location">
    <subcellularLocation>
        <location evidence="1 10">Cell outer membrane</location>
        <topology evidence="1 10">Multi-pass membrane protein</topology>
    </subcellularLocation>
</comment>
<comment type="similarity">
    <text evidence="10 11">Belongs to the TonB-dependent receptor family.</text>
</comment>
<gene>
    <name evidence="14" type="ORF">SAMN02745126_02372</name>
</gene>
<dbReference type="Pfam" id="PF07715">
    <property type="entry name" value="Plug"/>
    <property type="match status" value="1"/>
</dbReference>
<evidence type="ECO:0000256" key="3">
    <source>
        <dbReference type="ARBA" id="ARBA00022452"/>
    </source>
</evidence>
<keyword evidence="15" id="KW-1185">Reference proteome</keyword>
<dbReference type="Pfam" id="PF00593">
    <property type="entry name" value="TonB_dep_Rec_b-barrel"/>
    <property type="match status" value="1"/>
</dbReference>
<evidence type="ECO:0000313" key="14">
    <source>
        <dbReference type="EMBL" id="SJZ80797.1"/>
    </source>
</evidence>
<feature type="domain" description="TonB-dependent receptor plug" evidence="13">
    <location>
        <begin position="11"/>
        <end position="123"/>
    </location>
</feature>
<dbReference type="CDD" id="cd01347">
    <property type="entry name" value="ligand_gated_channel"/>
    <property type="match status" value="1"/>
</dbReference>
<protein>
    <submittedName>
        <fullName evidence="14">Outer membrane receptor for ferrienterochelin and colicins</fullName>
    </submittedName>
</protein>
<dbReference type="InterPro" id="IPR036942">
    <property type="entry name" value="Beta-barrel_TonB_sf"/>
</dbReference>